<organism evidence="1 2">
    <name type="scientific">Kouleothrix aurantiaca</name>
    <dbReference type="NCBI Taxonomy" id="186479"/>
    <lineage>
        <taxon>Bacteria</taxon>
        <taxon>Bacillati</taxon>
        <taxon>Chloroflexota</taxon>
        <taxon>Chloroflexia</taxon>
        <taxon>Chloroflexales</taxon>
        <taxon>Roseiflexineae</taxon>
        <taxon>Roseiflexaceae</taxon>
        <taxon>Kouleothrix</taxon>
    </lineage>
</organism>
<evidence type="ECO:0000313" key="1">
    <source>
        <dbReference type="EMBL" id="KPV53605.1"/>
    </source>
</evidence>
<protein>
    <submittedName>
        <fullName evidence="1">Uncharacterized protein</fullName>
    </submittedName>
</protein>
<dbReference type="EMBL" id="LJCR01000220">
    <property type="protein sequence ID" value="KPV53605.1"/>
    <property type="molecule type" value="Genomic_DNA"/>
</dbReference>
<comment type="caution">
    <text evidence="1">The sequence shown here is derived from an EMBL/GenBank/DDBJ whole genome shotgun (WGS) entry which is preliminary data.</text>
</comment>
<proteinExistence type="predicted"/>
<dbReference type="AlphaFoldDB" id="A0A0N8PST3"/>
<keyword evidence="2" id="KW-1185">Reference proteome</keyword>
<dbReference type="Proteomes" id="UP000050509">
    <property type="component" value="Unassembled WGS sequence"/>
</dbReference>
<gene>
    <name evidence="1" type="ORF">SE17_08680</name>
</gene>
<sequence>MLSSTHAINHTGVLAAQEEQSMPRLQPEDVSGELHRIARMPIAGASAAMDDAEAEQERANALGRILNLVPPDLLPAAIALLATLPSAVRSRLMERYADRARKAAAPAILDAVLAVSDAGARMELLEELARKLPRQSIETAAEAARAALPAVERTGEDAEAESAALFQRHRVADVLLVLARRADVPELRLRLAREARDLALTTPLLLGSWQLRALTRASLLLPPDERTALQDLTIDIALRGEFETARPESQALLLSVIAGKLYGPARRRILRLLPQFEADHQMQIRTGLADRGAL</sequence>
<accession>A0A0N8PST3</accession>
<reference evidence="1 2" key="1">
    <citation type="submission" date="2015-09" db="EMBL/GenBank/DDBJ databases">
        <title>Draft genome sequence of Kouleothrix aurantiaca JCM 19913.</title>
        <authorList>
            <person name="Hemp J."/>
        </authorList>
    </citation>
    <scope>NUCLEOTIDE SEQUENCE [LARGE SCALE GENOMIC DNA]</scope>
    <source>
        <strain evidence="1 2">COM-B</strain>
    </source>
</reference>
<name>A0A0N8PST3_9CHLR</name>
<evidence type="ECO:0000313" key="2">
    <source>
        <dbReference type="Proteomes" id="UP000050509"/>
    </source>
</evidence>